<dbReference type="InterPro" id="IPR036388">
    <property type="entry name" value="WH-like_DNA-bd_sf"/>
</dbReference>
<dbReference type="InterPro" id="IPR052509">
    <property type="entry name" value="Metal_resp_DNA-bind_regulator"/>
</dbReference>
<dbReference type="PANTHER" id="PTHR33169">
    <property type="entry name" value="PADR-FAMILY TRANSCRIPTIONAL REGULATOR"/>
    <property type="match status" value="1"/>
</dbReference>
<dbReference type="EMBL" id="CP045120">
    <property type="protein sequence ID" value="QIN85444.1"/>
    <property type="molecule type" value="Genomic_DNA"/>
</dbReference>
<organism evidence="3 4">
    <name type="scientific">Rubrobacter tropicus</name>
    <dbReference type="NCBI Taxonomy" id="2653851"/>
    <lineage>
        <taxon>Bacteria</taxon>
        <taxon>Bacillati</taxon>
        <taxon>Actinomycetota</taxon>
        <taxon>Rubrobacteria</taxon>
        <taxon>Rubrobacterales</taxon>
        <taxon>Rubrobacteraceae</taxon>
        <taxon>Rubrobacter</taxon>
    </lineage>
</organism>
<dbReference type="KEGG" id="rub:GBA63_22345"/>
<accession>A0A6G8QG18</accession>
<evidence type="ECO:0000313" key="3">
    <source>
        <dbReference type="EMBL" id="QIN85444.1"/>
    </source>
</evidence>
<keyword evidence="4" id="KW-1185">Reference proteome</keyword>
<dbReference type="InterPro" id="IPR036390">
    <property type="entry name" value="WH_DNA-bd_sf"/>
</dbReference>
<dbReference type="SUPFAM" id="SSF46785">
    <property type="entry name" value="Winged helix' DNA-binding domain"/>
    <property type="match status" value="1"/>
</dbReference>
<evidence type="ECO:0000313" key="4">
    <source>
        <dbReference type="Proteomes" id="UP000501452"/>
    </source>
</evidence>
<dbReference type="Pfam" id="PF03551">
    <property type="entry name" value="PadR"/>
    <property type="match status" value="1"/>
</dbReference>
<evidence type="ECO:0000256" key="1">
    <source>
        <dbReference type="SAM" id="MobiDB-lite"/>
    </source>
</evidence>
<feature type="region of interest" description="Disordered" evidence="1">
    <location>
        <begin position="1"/>
        <end position="75"/>
    </location>
</feature>
<evidence type="ECO:0000259" key="2">
    <source>
        <dbReference type="Pfam" id="PF03551"/>
    </source>
</evidence>
<sequence>MPRDARAHRAAGGARAGGEAAAGASGGKRPRRGRGAPLPSALEVHKGGPQARGGRPRVIRQGDRRGNGGGSRQTQRLKGFLDHILLALIAERPRYGFELREILGEVLPEPTVADGSIYPLLSRLREQGLVSSRTARSSETGRERRYYEILPEGREKLAEWEGQWERFRGAMDSLTVDRTR</sequence>
<dbReference type="AlphaFoldDB" id="A0A6G8QG18"/>
<dbReference type="PANTHER" id="PTHR33169:SF14">
    <property type="entry name" value="TRANSCRIPTIONAL REGULATOR RV3488"/>
    <property type="match status" value="1"/>
</dbReference>
<feature type="domain" description="Transcription regulator PadR N-terminal" evidence="2">
    <location>
        <begin position="85"/>
        <end position="159"/>
    </location>
</feature>
<dbReference type="Proteomes" id="UP000501452">
    <property type="component" value="Plasmid unnamed1"/>
</dbReference>
<proteinExistence type="predicted"/>
<dbReference type="Gene3D" id="1.10.10.10">
    <property type="entry name" value="Winged helix-like DNA-binding domain superfamily/Winged helix DNA-binding domain"/>
    <property type="match status" value="1"/>
</dbReference>
<protein>
    <recommendedName>
        <fullName evidence="2">Transcription regulator PadR N-terminal domain-containing protein</fullName>
    </recommendedName>
</protein>
<feature type="compositionally biased region" description="Low complexity" evidence="1">
    <location>
        <begin position="10"/>
        <end position="23"/>
    </location>
</feature>
<dbReference type="InterPro" id="IPR005149">
    <property type="entry name" value="Tscrpt_reg_PadR_N"/>
</dbReference>
<keyword evidence="3" id="KW-0614">Plasmid</keyword>
<reference evidence="3 4" key="1">
    <citation type="submission" date="2019-10" db="EMBL/GenBank/DDBJ databases">
        <title>Rubrobacter sp nov SCSIO 52090 isolated from a deep-sea sediment in the South China Sea.</title>
        <authorList>
            <person name="Chen R.W."/>
        </authorList>
    </citation>
    <scope>NUCLEOTIDE SEQUENCE [LARGE SCALE GENOMIC DNA]</scope>
    <source>
        <strain evidence="3 4">SCSIO 52909</strain>
        <plasmid evidence="3 4">unnamed1</plasmid>
    </source>
</reference>
<geneLocation type="plasmid" evidence="3 4">
    <name>unnamed1</name>
</geneLocation>
<gene>
    <name evidence="3" type="ORF">GBA63_22345</name>
</gene>
<name>A0A6G8QG18_9ACTN</name>